<comment type="subcellular location">
    <subcellularLocation>
        <location evidence="7">Cytoplasm</location>
    </subcellularLocation>
</comment>
<evidence type="ECO:0000256" key="8">
    <source>
        <dbReference type="RuleBase" id="RU000673"/>
    </source>
</evidence>
<dbReference type="EMBL" id="JWIZ01000022">
    <property type="protein sequence ID" value="KMK51895.1"/>
    <property type="molecule type" value="Genomic_DNA"/>
</dbReference>
<evidence type="ECO:0000256" key="4">
    <source>
        <dbReference type="ARBA" id="ARBA00022884"/>
    </source>
</evidence>
<evidence type="ECO:0000256" key="7">
    <source>
        <dbReference type="HAMAP-Rule" id="MF_00083"/>
    </source>
</evidence>
<comment type="similarity">
    <text evidence="5 7 9">Belongs to the PTH family.</text>
</comment>
<evidence type="ECO:0000256" key="6">
    <source>
        <dbReference type="ARBA" id="ARBA00050038"/>
    </source>
</evidence>
<evidence type="ECO:0000256" key="3">
    <source>
        <dbReference type="ARBA" id="ARBA00022801"/>
    </source>
</evidence>
<keyword evidence="3 7" id="KW-0378">Hydrolase</keyword>
<protein>
    <recommendedName>
        <fullName evidence="6 7">Peptidyl-tRNA hydrolase</fullName>
        <shortName evidence="7">Pth</shortName>
        <ecNumber evidence="1 7">3.1.1.29</ecNumber>
    </recommendedName>
</protein>
<dbReference type="Proteomes" id="UP000036270">
    <property type="component" value="Unassembled WGS sequence"/>
</dbReference>
<dbReference type="GO" id="GO:0004045">
    <property type="term" value="F:peptidyl-tRNA hydrolase activity"/>
    <property type="evidence" value="ECO:0007669"/>
    <property type="project" value="UniProtKB-UniRule"/>
</dbReference>
<feature type="binding site" evidence="7">
    <location>
        <position position="68"/>
    </location>
    <ligand>
        <name>tRNA</name>
        <dbReference type="ChEBI" id="CHEBI:17843"/>
    </ligand>
</feature>
<feature type="binding site" evidence="7">
    <location>
        <position position="70"/>
    </location>
    <ligand>
        <name>tRNA</name>
        <dbReference type="ChEBI" id="CHEBI:17843"/>
    </ligand>
</feature>
<comment type="function">
    <text evidence="7">Hydrolyzes ribosome-free peptidyl-tRNAs (with 1 or more amino acids incorporated), which drop off the ribosome during protein synthesis, or as a result of ribosome stalling.</text>
</comment>
<dbReference type="GO" id="GO:0006515">
    <property type="term" value="P:protein quality control for misfolded or incompletely synthesized proteins"/>
    <property type="evidence" value="ECO:0007669"/>
    <property type="project" value="UniProtKB-UniRule"/>
</dbReference>
<dbReference type="RefSeq" id="WP_047976521.1">
    <property type="nucleotide sequence ID" value="NZ_JWIZ01000022.1"/>
</dbReference>
<dbReference type="GO" id="GO:0000049">
    <property type="term" value="F:tRNA binding"/>
    <property type="evidence" value="ECO:0007669"/>
    <property type="project" value="UniProtKB-UniRule"/>
</dbReference>
<comment type="subunit">
    <text evidence="7">Monomer.</text>
</comment>
<comment type="function">
    <text evidence="7">Catalyzes the release of premature peptidyl moieties from peptidyl-tRNA molecules trapped in stalled 50S ribosomal subunits, and thus maintains levels of free tRNAs and 50S ribosomes.</text>
</comment>
<keyword evidence="4 7" id="KW-0694">RNA-binding</keyword>
<evidence type="ECO:0000256" key="1">
    <source>
        <dbReference type="ARBA" id="ARBA00013260"/>
    </source>
</evidence>
<dbReference type="InterPro" id="IPR036416">
    <property type="entry name" value="Pept_tRNA_hydro_sf"/>
</dbReference>
<name>A0A0J5P802_9PAST</name>
<feature type="site" description="Discriminates between blocked and unblocked aminoacyl-tRNA" evidence="7">
    <location>
        <position position="12"/>
    </location>
</feature>
<dbReference type="PANTHER" id="PTHR17224">
    <property type="entry name" value="PEPTIDYL-TRNA HYDROLASE"/>
    <property type="match status" value="1"/>
</dbReference>
<accession>A0A0J5P802</accession>
<keyword evidence="2 7" id="KW-0820">tRNA-binding</keyword>
<dbReference type="Gene3D" id="3.40.50.1470">
    <property type="entry name" value="Peptidyl-tRNA hydrolase"/>
    <property type="match status" value="1"/>
</dbReference>
<evidence type="ECO:0000313" key="10">
    <source>
        <dbReference type="EMBL" id="KMK51895.1"/>
    </source>
</evidence>
<organism evidence="10 11">
    <name type="scientific">Muribacter muris</name>
    <dbReference type="NCBI Taxonomy" id="67855"/>
    <lineage>
        <taxon>Bacteria</taxon>
        <taxon>Pseudomonadati</taxon>
        <taxon>Pseudomonadota</taxon>
        <taxon>Gammaproteobacteria</taxon>
        <taxon>Pasteurellales</taxon>
        <taxon>Pasteurellaceae</taxon>
        <taxon>Muribacter</taxon>
    </lineage>
</organism>
<dbReference type="InterPro" id="IPR001328">
    <property type="entry name" value="Pept_tRNA_hydro"/>
</dbReference>
<evidence type="ECO:0000256" key="9">
    <source>
        <dbReference type="RuleBase" id="RU004320"/>
    </source>
</evidence>
<feature type="binding site" evidence="7">
    <location>
        <position position="116"/>
    </location>
    <ligand>
        <name>tRNA</name>
        <dbReference type="ChEBI" id="CHEBI:17843"/>
    </ligand>
</feature>
<dbReference type="PANTHER" id="PTHR17224:SF1">
    <property type="entry name" value="PEPTIDYL-TRNA HYDROLASE"/>
    <property type="match status" value="1"/>
</dbReference>
<dbReference type="PROSITE" id="PS01196">
    <property type="entry name" value="PEPT_TRNA_HYDROL_2"/>
    <property type="match status" value="1"/>
</dbReference>
<dbReference type="EC" id="3.1.1.29" evidence="1 7"/>
<dbReference type="NCBIfam" id="TIGR00447">
    <property type="entry name" value="pth"/>
    <property type="match status" value="1"/>
</dbReference>
<keyword evidence="11" id="KW-1185">Reference proteome</keyword>
<proteinExistence type="inferred from homology"/>
<feature type="binding site" evidence="7">
    <location>
        <position position="17"/>
    </location>
    <ligand>
        <name>tRNA</name>
        <dbReference type="ChEBI" id="CHEBI:17843"/>
    </ligand>
</feature>
<evidence type="ECO:0000256" key="5">
    <source>
        <dbReference type="ARBA" id="ARBA00038063"/>
    </source>
</evidence>
<dbReference type="GO" id="GO:0005737">
    <property type="term" value="C:cytoplasm"/>
    <property type="evidence" value="ECO:0007669"/>
    <property type="project" value="UniProtKB-SubCell"/>
</dbReference>
<comment type="catalytic activity">
    <reaction evidence="7 8">
        <text>an N-acyl-L-alpha-aminoacyl-tRNA + H2O = an N-acyl-L-amino acid + a tRNA + H(+)</text>
        <dbReference type="Rhea" id="RHEA:54448"/>
        <dbReference type="Rhea" id="RHEA-COMP:10123"/>
        <dbReference type="Rhea" id="RHEA-COMP:13883"/>
        <dbReference type="ChEBI" id="CHEBI:15377"/>
        <dbReference type="ChEBI" id="CHEBI:15378"/>
        <dbReference type="ChEBI" id="CHEBI:59874"/>
        <dbReference type="ChEBI" id="CHEBI:78442"/>
        <dbReference type="ChEBI" id="CHEBI:138191"/>
        <dbReference type="EC" id="3.1.1.29"/>
    </reaction>
</comment>
<dbReference type="HAMAP" id="MF_00083">
    <property type="entry name" value="Pept_tRNA_hydro_bact"/>
    <property type="match status" value="1"/>
</dbReference>
<dbReference type="Pfam" id="PF01195">
    <property type="entry name" value="Pept_tRNA_hydro"/>
    <property type="match status" value="1"/>
</dbReference>
<dbReference type="SUPFAM" id="SSF53178">
    <property type="entry name" value="Peptidyl-tRNA hydrolase-like"/>
    <property type="match status" value="1"/>
</dbReference>
<dbReference type="CDD" id="cd00462">
    <property type="entry name" value="PTH"/>
    <property type="match status" value="1"/>
</dbReference>
<dbReference type="PATRIC" id="fig|67855.3.peg.678"/>
<dbReference type="GO" id="GO:0072344">
    <property type="term" value="P:rescue of stalled ribosome"/>
    <property type="evidence" value="ECO:0007669"/>
    <property type="project" value="UniProtKB-UniRule"/>
</dbReference>
<comment type="caution">
    <text evidence="10">The sequence shown here is derived from an EMBL/GenBank/DDBJ whole genome shotgun (WGS) entry which is preliminary data.</text>
</comment>
<feature type="active site" description="Proton acceptor" evidence="7">
    <location>
        <position position="22"/>
    </location>
</feature>
<dbReference type="AlphaFoldDB" id="A0A0J5P802"/>
<sequence>MSQIKLIVGLANPGAKYEDTRHNAGEWLVNEIARQHNVSLKDEAKYFGKTAKINTLQGEVRLLVPTTFMNLSGKAVGALANFYRIQPEEILVAHDELDLPPGTVKIKQGGGHGGHNGLKDIIAALGNRNSFYRVRIGIGHPGHKELVAAYVLGKPSPTDKPLIDVAIDEAGRCMALLFKEGIVKATNRLNAFKAA</sequence>
<dbReference type="InterPro" id="IPR018171">
    <property type="entry name" value="Pept_tRNA_hydro_CS"/>
</dbReference>
<evidence type="ECO:0000256" key="2">
    <source>
        <dbReference type="ARBA" id="ARBA00022555"/>
    </source>
</evidence>
<dbReference type="STRING" id="67855.RO21_04105"/>
<feature type="site" description="Stabilizes the basic form of H active site to accept a proton" evidence="7">
    <location>
        <position position="95"/>
    </location>
</feature>
<dbReference type="PROSITE" id="PS01195">
    <property type="entry name" value="PEPT_TRNA_HYDROL_1"/>
    <property type="match status" value="1"/>
</dbReference>
<dbReference type="FunFam" id="3.40.50.1470:FF:000001">
    <property type="entry name" value="Peptidyl-tRNA hydrolase"/>
    <property type="match status" value="1"/>
</dbReference>
<gene>
    <name evidence="7" type="primary">pth</name>
    <name evidence="10" type="ORF">RO21_04105</name>
</gene>
<evidence type="ECO:0000313" key="11">
    <source>
        <dbReference type="Proteomes" id="UP000036270"/>
    </source>
</evidence>
<reference evidence="10 11" key="1">
    <citation type="submission" date="2014-12" db="EMBL/GenBank/DDBJ databases">
        <title>Reclassification of Actinobacillus muris as Muribacter muris.</title>
        <authorList>
            <person name="Christensen H."/>
            <person name="Nicklas W."/>
            <person name="Bisgaard M."/>
        </authorList>
    </citation>
    <scope>NUCLEOTIDE SEQUENCE [LARGE SCALE GENOMIC DNA]</scope>
    <source>
        <strain evidence="10 11">Ackerman80-443D</strain>
    </source>
</reference>
<keyword evidence="7" id="KW-0963">Cytoplasm</keyword>